<organism evidence="1 2">
    <name type="scientific">Nocardia thailandica</name>
    <dbReference type="NCBI Taxonomy" id="257275"/>
    <lineage>
        <taxon>Bacteria</taxon>
        <taxon>Bacillati</taxon>
        <taxon>Actinomycetota</taxon>
        <taxon>Actinomycetes</taxon>
        <taxon>Mycobacteriales</taxon>
        <taxon>Nocardiaceae</taxon>
        <taxon>Nocardia</taxon>
    </lineage>
</organism>
<dbReference type="EMBL" id="JBIAMX010000001">
    <property type="protein sequence ID" value="MFF0541346.1"/>
    <property type="molecule type" value="Genomic_DNA"/>
</dbReference>
<evidence type="ECO:0000313" key="1">
    <source>
        <dbReference type="EMBL" id="MFF0541346.1"/>
    </source>
</evidence>
<accession>A0ABW6PG07</accession>
<protein>
    <submittedName>
        <fullName evidence="1">Uncharacterized protein</fullName>
    </submittedName>
</protein>
<evidence type="ECO:0000313" key="2">
    <source>
        <dbReference type="Proteomes" id="UP001601444"/>
    </source>
</evidence>
<proteinExistence type="predicted"/>
<dbReference type="RefSeq" id="WP_387698634.1">
    <property type="nucleotide sequence ID" value="NZ_JBIAMX010000001.1"/>
</dbReference>
<gene>
    <name evidence="1" type="ORF">ACFYTF_00735</name>
</gene>
<dbReference type="Proteomes" id="UP001601444">
    <property type="component" value="Unassembled WGS sequence"/>
</dbReference>
<comment type="caution">
    <text evidence="1">The sequence shown here is derived from an EMBL/GenBank/DDBJ whole genome shotgun (WGS) entry which is preliminary data.</text>
</comment>
<reference evidence="1 2" key="1">
    <citation type="submission" date="2024-10" db="EMBL/GenBank/DDBJ databases">
        <title>The Natural Products Discovery Center: Release of the First 8490 Sequenced Strains for Exploring Actinobacteria Biosynthetic Diversity.</title>
        <authorList>
            <person name="Kalkreuter E."/>
            <person name="Kautsar S.A."/>
            <person name="Yang D."/>
            <person name="Bader C.D."/>
            <person name="Teijaro C.N."/>
            <person name="Fluegel L."/>
            <person name="Davis C.M."/>
            <person name="Simpson J.R."/>
            <person name="Lauterbach L."/>
            <person name="Steele A.D."/>
            <person name="Gui C."/>
            <person name="Meng S."/>
            <person name="Li G."/>
            <person name="Viehrig K."/>
            <person name="Ye F."/>
            <person name="Su P."/>
            <person name="Kiefer A.F."/>
            <person name="Nichols A."/>
            <person name="Cepeda A.J."/>
            <person name="Yan W."/>
            <person name="Fan B."/>
            <person name="Jiang Y."/>
            <person name="Adhikari A."/>
            <person name="Zheng C.-J."/>
            <person name="Schuster L."/>
            <person name="Cowan T.M."/>
            <person name="Smanski M.J."/>
            <person name="Chevrette M.G."/>
            <person name="De Carvalho L.P.S."/>
            <person name="Shen B."/>
        </authorList>
    </citation>
    <scope>NUCLEOTIDE SEQUENCE [LARGE SCALE GENOMIC DNA]</scope>
    <source>
        <strain evidence="1 2">NPDC004045</strain>
    </source>
</reference>
<name>A0ABW6PG07_9NOCA</name>
<keyword evidence="2" id="KW-1185">Reference proteome</keyword>
<sequence length="90" mass="9524">MSDDETGPRTTAAMIASWPVPEGAPQAEMIKQNLIAAFAALDDDPQLVANLAVGQLVLALGNLEVELAQARHRIEALERALGRPGRPARG</sequence>